<dbReference type="AlphaFoldDB" id="A0A9J5XD32"/>
<comment type="caution">
    <text evidence="1">The sequence shown here is derived from an EMBL/GenBank/DDBJ whole genome shotgun (WGS) entry which is preliminary data.</text>
</comment>
<dbReference type="Proteomes" id="UP000824120">
    <property type="component" value="Chromosome 9"/>
</dbReference>
<organism evidence="1 2">
    <name type="scientific">Solanum commersonii</name>
    <name type="common">Commerson's wild potato</name>
    <name type="synonym">Commerson's nightshade</name>
    <dbReference type="NCBI Taxonomy" id="4109"/>
    <lineage>
        <taxon>Eukaryota</taxon>
        <taxon>Viridiplantae</taxon>
        <taxon>Streptophyta</taxon>
        <taxon>Embryophyta</taxon>
        <taxon>Tracheophyta</taxon>
        <taxon>Spermatophyta</taxon>
        <taxon>Magnoliopsida</taxon>
        <taxon>eudicotyledons</taxon>
        <taxon>Gunneridae</taxon>
        <taxon>Pentapetalae</taxon>
        <taxon>asterids</taxon>
        <taxon>lamiids</taxon>
        <taxon>Solanales</taxon>
        <taxon>Solanaceae</taxon>
        <taxon>Solanoideae</taxon>
        <taxon>Solaneae</taxon>
        <taxon>Solanum</taxon>
    </lineage>
</organism>
<dbReference type="OrthoDB" id="1733541at2759"/>
<sequence length="66" mass="7446">MLEGLCFPTRFIQCILECVQTVHYSIIVNSEPTEPFDASNEVISKQIESRSIIPSAPNFVLLTYVL</sequence>
<accession>A0A9J5XD32</accession>
<name>A0A9J5XD32_SOLCO</name>
<reference evidence="1 2" key="1">
    <citation type="submission" date="2020-09" db="EMBL/GenBank/DDBJ databases">
        <title>De no assembly of potato wild relative species, Solanum commersonii.</title>
        <authorList>
            <person name="Cho K."/>
        </authorList>
    </citation>
    <scope>NUCLEOTIDE SEQUENCE [LARGE SCALE GENOMIC DNA]</scope>
    <source>
        <strain evidence="1">LZ3.2</strain>
        <tissue evidence="1">Leaf</tissue>
    </source>
</reference>
<keyword evidence="2" id="KW-1185">Reference proteome</keyword>
<protein>
    <submittedName>
        <fullName evidence="1">Uncharacterized protein</fullName>
    </submittedName>
</protein>
<evidence type="ECO:0000313" key="1">
    <source>
        <dbReference type="EMBL" id="KAG5586299.1"/>
    </source>
</evidence>
<dbReference type="EMBL" id="JACXVP010000009">
    <property type="protein sequence ID" value="KAG5586299.1"/>
    <property type="molecule type" value="Genomic_DNA"/>
</dbReference>
<gene>
    <name evidence="1" type="ORF">H5410_046733</name>
</gene>
<proteinExistence type="predicted"/>
<evidence type="ECO:0000313" key="2">
    <source>
        <dbReference type="Proteomes" id="UP000824120"/>
    </source>
</evidence>